<comment type="caution">
    <text evidence="1">The sequence shown here is derived from an EMBL/GenBank/DDBJ whole genome shotgun (WGS) entry which is preliminary data.</text>
</comment>
<proteinExistence type="predicted"/>
<gene>
    <name evidence="1" type="ORF">MKP18_004222</name>
    <name evidence="2" type="ORF">MKP18_004223</name>
</gene>
<feature type="non-terminal residue" evidence="1">
    <location>
        <position position="32"/>
    </location>
</feature>
<evidence type="ECO:0000313" key="2">
    <source>
        <dbReference type="EMBL" id="EMN1073820.1"/>
    </source>
</evidence>
<protein>
    <submittedName>
        <fullName evidence="1">XRE family transcriptional regulator</fullName>
    </submittedName>
</protein>
<dbReference type="EMBL" id="ABFEVW030000087">
    <property type="protein sequence ID" value="EMN1073820.1"/>
    <property type="molecule type" value="Genomic_DNA"/>
</dbReference>
<reference evidence="1" key="1">
    <citation type="submission" date="2023-06" db="EMBL/GenBank/DDBJ databases">
        <authorList>
            <consortium name="Clinical and Environmental Microbiology Branch: Whole genome sequencing antimicrobial resistance pathogens in the healthcare setting"/>
        </authorList>
    </citation>
    <scope>NUCLEOTIDE SEQUENCE</scope>
    <source>
        <strain evidence="1">2021GN-00227</strain>
    </source>
</reference>
<dbReference type="EMBL" id="ABFEVW020000086">
    <property type="protein sequence ID" value="EKU3570722.1"/>
    <property type="molecule type" value="Genomic_DNA"/>
</dbReference>
<evidence type="ECO:0000313" key="1">
    <source>
        <dbReference type="EMBL" id="EKU3570722.1"/>
    </source>
</evidence>
<accession>A0AAD2U7E8</accession>
<name>A0AAD2U7E8_ACIBA</name>
<dbReference type="AlphaFoldDB" id="A0AAD2U7E8"/>
<organism evidence="1">
    <name type="scientific">Acinetobacter baumannii</name>
    <dbReference type="NCBI Taxonomy" id="470"/>
    <lineage>
        <taxon>Bacteria</taxon>
        <taxon>Pseudomonadati</taxon>
        <taxon>Pseudomonadota</taxon>
        <taxon>Gammaproteobacteria</taxon>
        <taxon>Moraxellales</taxon>
        <taxon>Moraxellaceae</taxon>
        <taxon>Acinetobacter</taxon>
        <taxon>Acinetobacter calcoaceticus/baumannii complex</taxon>
    </lineage>
</organism>
<sequence length="32" mass="3395">MSKVSNELPASASNNESLILQALNASNQRHVA</sequence>